<evidence type="ECO:0000313" key="3">
    <source>
        <dbReference type="EMBL" id="CAC5381820.1"/>
    </source>
</evidence>
<dbReference type="InterPro" id="IPR004875">
    <property type="entry name" value="DDE_SF_endonuclease_dom"/>
</dbReference>
<feature type="region of interest" description="Disordered" evidence="1">
    <location>
        <begin position="7"/>
        <end position="55"/>
    </location>
</feature>
<keyword evidence="4" id="KW-1185">Reference proteome</keyword>
<sequence length="464" mass="53004">MYKFLIKTSSPRPSLLPKTDNPAFQSANTEVESNLVDNSPVGKGGTKRKRGNYNNYSPEVRAKMAKYAIENGVQNTARKFTTDLGSPVNESTIRSIKSSYMRRGLHKQFENAAELPKKDRGRPLLLGKYDAELLDYIKSIREFGGIVNNQIVISSAKGILKYHDSEFLETLDLTKTWAESVLHRLGYTKRKGTKAARSQPEDFEKTKQDYIDRIEKCVDENNIPDDLIFNWDQTGVNLIPGGDWTMDAKGSRQVNIVGINDKRQITALLTISKSGVLLPPQIIYAGTTEQCHPKYEFPKSWNIYHSENHWSNTDTMLHYIEHLLVPYVTDKRDELDLPLKQPALAIFDVFSAHRHASVLDALHRANIKVVYVPAGCTDQLQPPDLRVNKVYKDILRAKFQDWYADEVAKFLKKKKKLDKFEIDMRLSVIKPLHARWLVKTQKQLETKNDLIRSAFEAAGIKVNQ</sequence>
<feature type="compositionally biased region" description="Polar residues" evidence="1">
    <location>
        <begin position="22"/>
        <end position="37"/>
    </location>
</feature>
<evidence type="ECO:0000259" key="2">
    <source>
        <dbReference type="Pfam" id="PF03184"/>
    </source>
</evidence>
<dbReference type="AlphaFoldDB" id="A0A6J8BEX1"/>
<dbReference type="GO" id="GO:0005634">
    <property type="term" value="C:nucleus"/>
    <property type="evidence" value="ECO:0007669"/>
    <property type="project" value="TreeGrafter"/>
</dbReference>
<organism evidence="3 4">
    <name type="scientific">Mytilus coruscus</name>
    <name type="common">Sea mussel</name>
    <dbReference type="NCBI Taxonomy" id="42192"/>
    <lineage>
        <taxon>Eukaryota</taxon>
        <taxon>Metazoa</taxon>
        <taxon>Spiralia</taxon>
        <taxon>Lophotrochozoa</taxon>
        <taxon>Mollusca</taxon>
        <taxon>Bivalvia</taxon>
        <taxon>Autobranchia</taxon>
        <taxon>Pteriomorphia</taxon>
        <taxon>Mytilida</taxon>
        <taxon>Mytiloidea</taxon>
        <taxon>Mytilidae</taxon>
        <taxon>Mytilinae</taxon>
        <taxon>Mytilus</taxon>
    </lineage>
</organism>
<dbReference type="Proteomes" id="UP000507470">
    <property type="component" value="Unassembled WGS sequence"/>
</dbReference>
<reference evidence="3 4" key="1">
    <citation type="submission" date="2020-06" db="EMBL/GenBank/DDBJ databases">
        <authorList>
            <person name="Li R."/>
            <person name="Bekaert M."/>
        </authorList>
    </citation>
    <scope>NUCLEOTIDE SEQUENCE [LARGE SCALE GENOMIC DNA]</scope>
    <source>
        <strain evidence="4">wild</strain>
    </source>
</reference>
<gene>
    <name evidence="3" type="ORF">MCOR_17685</name>
</gene>
<dbReference type="Pfam" id="PF03184">
    <property type="entry name" value="DDE_1"/>
    <property type="match status" value="1"/>
</dbReference>
<dbReference type="GO" id="GO:0003677">
    <property type="term" value="F:DNA binding"/>
    <property type="evidence" value="ECO:0007669"/>
    <property type="project" value="TreeGrafter"/>
</dbReference>
<name>A0A6J8BEX1_MYTCO</name>
<evidence type="ECO:0000313" key="4">
    <source>
        <dbReference type="Proteomes" id="UP000507470"/>
    </source>
</evidence>
<protein>
    <recommendedName>
        <fullName evidence="2">DDE-1 domain-containing protein</fullName>
    </recommendedName>
</protein>
<dbReference type="EMBL" id="CACVKT020003120">
    <property type="protein sequence ID" value="CAC5381820.1"/>
    <property type="molecule type" value="Genomic_DNA"/>
</dbReference>
<dbReference type="InterPro" id="IPR050863">
    <property type="entry name" value="CenT-Element_Derived"/>
</dbReference>
<dbReference type="PANTHER" id="PTHR19303">
    <property type="entry name" value="TRANSPOSON"/>
    <property type="match status" value="1"/>
</dbReference>
<dbReference type="OrthoDB" id="6097312at2759"/>
<evidence type="ECO:0000256" key="1">
    <source>
        <dbReference type="SAM" id="MobiDB-lite"/>
    </source>
</evidence>
<accession>A0A6J8BEX1</accession>
<proteinExistence type="predicted"/>
<feature type="domain" description="DDE-1" evidence="2">
    <location>
        <begin position="262"/>
        <end position="417"/>
    </location>
</feature>